<dbReference type="InterPro" id="IPR052523">
    <property type="entry name" value="Trichothecene_AcTrans"/>
</dbReference>
<dbReference type="AlphaFoldDB" id="A0A9P8UVF8"/>
<evidence type="ECO:0008006" key="4">
    <source>
        <dbReference type="Google" id="ProtNLM"/>
    </source>
</evidence>
<dbReference type="SUPFAM" id="SSF55729">
    <property type="entry name" value="Acyl-CoA N-acyltransferases (Nat)"/>
    <property type="match status" value="1"/>
</dbReference>
<accession>A0A9P8UVF8</accession>
<proteinExistence type="predicted"/>
<dbReference type="OrthoDB" id="4738875at2759"/>
<dbReference type="PANTHER" id="PTHR42791">
    <property type="entry name" value="GNAT FAMILY ACETYLTRANSFERASE"/>
    <property type="match status" value="1"/>
</dbReference>
<protein>
    <recommendedName>
        <fullName evidence="4">N-acetyltransferase domain-containing protein</fullName>
    </recommendedName>
</protein>
<dbReference type="InterPro" id="IPR016181">
    <property type="entry name" value="Acyl_CoA_acyltransferase"/>
</dbReference>
<keyword evidence="1" id="KW-0732">Signal</keyword>
<keyword evidence="3" id="KW-1185">Reference proteome</keyword>
<reference evidence="2" key="1">
    <citation type="journal article" date="2021" name="Nat. Commun.">
        <title>Genetic determinants of endophytism in the Arabidopsis root mycobiome.</title>
        <authorList>
            <person name="Mesny F."/>
            <person name="Miyauchi S."/>
            <person name="Thiergart T."/>
            <person name="Pickel B."/>
            <person name="Atanasova L."/>
            <person name="Karlsson M."/>
            <person name="Huettel B."/>
            <person name="Barry K.W."/>
            <person name="Haridas S."/>
            <person name="Chen C."/>
            <person name="Bauer D."/>
            <person name="Andreopoulos W."/>
            <person name="Pangilinan J."/>
            <person name="LaButti K."/>
            <person name="Riley R."/>
            <person name="Lipzen A."/>
            <person name="Clum A."/>
            <person name="Drula E."/>
            <person name="Henrissat B."/>
            <person name="Kohler A."/>
            <person name="Grigoriev I.V."/>
            <person name="Martin F.M."/>
            <person name="Hacquard S."/>
        </authorList>
    </citation>
    <scope>NUCLEOTIDE SEQUENCE</scope>
    <source>
        <strain evidence="2">MPI-SDFR-AT-0073</strain>
    </source>
</reference>
<evidence type="ECO:0000313" key="2">
    <source>
        <dbReference type="EMBL" id="KAH6658957.1"/>
    </source>
</evidence>
<dbReference type="EMBL" id="JAGPXC010000001">
    <property type="protein sequence ID" value="KAH6658957.1"/>
    <property type="molecule type" value="Genomic_DNA"/>
</dbReference>
<dbReference type="RefSeq" id="XP_045963088.1">
    <property type="nucleotide sequence ID" value="XM_046106115.1"/>
</dbReference>
<gene>
    <name evidence="2" type="ORF">BKA67DRAFT_652232</name>
</gene>
<dbReference type="Proteomes" id="UP000758603">
    <property type="component" value="Unassembled WGS sequence"/>
</dbReference>
<comment type="caution">
    <text evidence="2">The sequence shown here is derived from an EMBL/GenBank/DDBJ whole genome shotgun (WGS) entry which is preliminary data.</text>
</comment>
<sequence length="270" mass="30345">MAISLFVSVLAGLLLCFQPCCAQSLDQQHRMGGAAVPFEFRDAVLGDLDDFTTVIIDAFRPAPEWHYVYQFTDEYPGYTWHCQRQAWGRLFEQSPANGITIRVIAVPDTTSRAGSRVVSVSVWQFNRTTSSDNHAQTLLLPLEIAGGDWSNCSEHLDLNKTRTAPWQKLHQEAEKEYLDDVYDHQAYLAGLATHPKWDGNGFAATHLRWGLALADKWGIPATLTGTPAGHPLYRSLGFEDVHNITIERLDQKGVLWHEVMARPTKTPTDR</sequence>
<dbReference type="Gene3D" id="3.40.630.30">
    <property type="match status" value="1"/>
</dbReference>
<feature type="chain" id="PRO_5040105960" description="N-acetyltransferase domain-containing protein" evidence="1">
    <location>
        <begin position="23"/>
        <end position="270"/>
    </location>
</feature>
<name>A0A9P8UVF8_9PEZI</name>
<evidence type="ECO:0000313" key="3">
    <source>
        <dbReference type="Proteomes" id="UP000758603"/>
    </source>
</evidence>
<evidence type="ECO:0000256" key="1">
    <source>
        <dbReference type="SAM" id="SignalP"/>
    </source>
</evidence>
<organism evidence="2 3">
    <name type="scientific">Truncatella angustata</name>
    <dbReference type="NCBI Taxonomy" id="152316"/>
    <lineage>
        <taxon>Eukaryota</taxon>
        <taxon>Fungi</taxon>
        <taxon>Dikarya</taxon>
        <taxon>Ascomycota</taxon>
        <taxon>Pezizomycotina</taxon>
        <taxon>Sordariomycetes</taxon>
        <taxon>Xylariomycetidae</taxon>
        <taxon>Amphisphaeriales</taxon>
        <taxon>Sporocadaceae</taxon>
        <taxon>Truncatella</taxon>
    </lineage>
</organism>
<feature type="signal peptide" evidence="1">
    <location>
        <begin position="1"/>
        <end position="22"/>
    </location>
</feature>
<dbReference type="GeneID" id="70135006"/>
<dbReference type="PANTHER" id="PTHR42791:SF2">
    <property type="entry name" value="N-ACETYLTRANSFERASE DOMAIN-CONTAINING PROTEIN"/>
    <property type="match status" value="1"/>
</dbReference>